<dbReference type="PIRSF" id="PIRSF039026">
    <property type="entry name" value="SiaP"/>
    <property type="match status" value="1"/>
</dbReference>
<dbReference type="CDD" id="cd13604">
    <property type="entry name" value="PBP2_TRAP_ketoacid_lactate_like"/>
    <property type="match status" value="1"/>
</dbReference>
<dbReference type="RefSeq" id="WP_218287102.1">
    <property type="nucleotide sequence ID" value="NZ_CP076448.1"/>
</dbReference>
<feature type="signal peptide" evidence="1">
    <location>
        <begin position="1"/>
        <end position="28"/>
    </location>
</feature>
<dbReference type="PANTHER" id="PTHR33376">
    <property type="match status" value="1"/>
</dbReference>
<evidence type="ECO:0000256" key="1">
    <source>
        <dbReference type="SAM" id="SignalP"/>
    </source>
</evidence>
<dbReference type="InterPro" id="IPR018389">
    <property type="entry name" value="DctP_fam"/>
</dbReference>
<sequence length="367" mass="39942">MTKRATISRRGAVAAAAAAGAAAFPAPAISQGRMEWRMVTAWPMNLPGPGVSANKIAERIGLLSGGRLTVRVFGAGQIVPPLGVFDAVSQGTAELYHAVPAYWLGKLRGIGFFGSFPFGMTAQELVGWMTWGGGGALYDEAYARFGLKPFLCGDSGPQFLGWFRREIRSIEDFRGLRYRTAGLGGEMFRRAGASVVTLPAGQIFQALQSGTIDAAEFIGPWNDMTLGFHQVAKFFYYPGVQEPSSSEEIGVNKAKYDALPDDLKAAIRFAAQATYMEALTEYDHRHPIALKEAVEKHSVQVREAPRDLLVALGNAAGEVLKELREDQDELTRRIAESYVAFRNLQAGYAPLSYTGVQQARTLPIRWG</sequence>
<dbReference type="InterPro" id="IPR006311">
    <property type="entry name" value="TAT_signal"/>
</dbReference>
<feature type="chain" id="PRO_5037077403" evidence="1">
    <location>
        <begin position="29"/>
        <end position="367"/>
    </location>
</feature>
<proteinExistence type="predicted"/>
<evidence type="ECO:0000313" key="3">
    <source>
        <dbReference type="Proteomes" id="UP000694001"/>
    </source>
</evidence>
<dbReference type="Pfam" id="PF03480">
    <property type="entry name" value="DctP"/>
    <property type="match status" value="1"/>
</dbReference>
<gene>
    <name evidence="2" type="ORF">KO353_07650</name>
</gene>
<dbReference type="AlphaFoldDB" id="A0A975YKS6"/>
<organism evidence="2 3">
    <name type="scientific">Elioraea tepida</name>
    <dbReference type="NCBI Taxonomy" id="2843330"/>
    <lineage>
        <taxon>Bacteria</taxon>
        <taxon>Pseudomonadati</taxon>
        <taxon>Pseudomonadota</taxon>
        <taxon>Alphaproteobacteria</taxon>
        <taxon>Acetobacterales</taxon>
        <taxon>Elioraeaceae</taxon>
        <taxon>Elioraea</taxon>
    </lineage>
</organism>
<keyword evidence="3" id="KW-1185">Reference proteome</keyword>
<protein>
    <submittedName>
        <fullName evidence="2">TRAP transporter substrate-binding protein</fullName>
    </submittedName>
</protein>
<dbReference type="PANTHER" id="PTHR33376:SF5">
    <property type="entry name" value="EXTRACYTOPLASMIC SOLUTE RECEPTOR PROTEIN"/>
    <property type="match status" value="1"/>
</dbReference>
<dbReference type="EMBL" id="CP076448">
    <property type="protein sequence ID" value="QXM26051.1"/>
    <property type="molecule type" value="Genomic_DNA"/>
</dbReference>
<dbReference type="GO" id="GO:0055085">
    <property type="term" value="P:transmembrane transport"/>
    <property type="evidence" value="ECO:0007669"/>
    <property type="project" value="InterPro"/>
</dbReference>
<reference evidence="2" key="1">
    <citation type="submission" date="2021-06" db="EMBL/GenBank/DDBJ databases">
        <title>Elioraea tepida, sp. nov., a moderately thermophilic aerobic anoxygenic phototrophic bacterium isolated from an alkaline siliceous hot spring mat community in Yellowstone National Park, WY, USA.</title>
        <authorList>
            <person name="Saini M.K."/>
            <person name="Yoshida S."/>
            <person name="Sebastian A."/>
            <person name="Hirose S."/>
            <person name="Hara E."/>
            <person name="Tamaki H."/>
            <person name="Soulier N.T."/>
            <person name="Albert I."/>
            <person name="Hanada S."/>
            <person name="Bryant D.A."/>
            <person name="Tank M."/>
        </authorList>
    </citation>
    <scope>NUCLEOTIDE SEQUENCE</scope>
    <source>
        <strain evidence="2">MS-P2</strain>
    </source>
</reference>
<name>A0A975YKS6_9PROT</name>
<accession>A0A975YKS6</accession>
<dbReference type="InterPro" id="IPR026289">
    <property type="entry name" value="SBP_TakP-like"/>
</dbReference>
<dbReference type="PROSITE" id="PS51318">
    <property type="entry name" value="TAT"/>
    <property type="match status" value="1"/>
</dbReference>
<keyword evidence="1" id="KW-0732">Signal</keyword>
<dbReference type="Proteomes" id="UP000694001">
    <property type="component" value="Chromosome"/>
</dbReference>
<dbReference type="KEGG" id="elio:KO353_07650"/>
<evidence type="ECO:0000313" key="2">
    <source>
        <dbReference type="EMBL" id="QXM26051.1"/>
    </source>
</evidence>